<keyword evidence="3" id="KW-0309">Germination</keyword>
<keyword evidence="11" id="KW-1185">Reference proteome</keyword>
<dbReference type="Pfam" id="PF05504">
    <property type="entry name" value="Spore_GerAC"/>
    <property type="match status" value="1"/>
</dbReference>
<evidence type="ECO:0000256" key="2">
    <source>
        <dbReference type="ARBA" id="ARBA00007886"/>
    </source>
</evidence>
<comment type="subcellular location">
    <subcellularLocation>
        <location evidence="1">Membrane</location>
        <topology evidence="1">Lipid-anchor</topology>
    </subcellularLocation>
</comment>
<dbReference type="OrthoDB" id="9816067at2"/>
<protein>
    <submittedName>
        <fullName evidence="10">Uncharacterized protein</fullName>
    </submittedName>
</protein>
<dbReference type="RefSeq" id="WP_069642439.1">
    <property type="nucleotide sequence ID" value="NZ_MIJE01000003.1"/>
</dbReference>
<dbReference type="Proteomes" id="UP000094296">
    <property type="component" value="Unassembled WGS sequence"/>
</dbReference>
<evidence type="ECO:0000256" key="3">
    <source>
        <dbReference type="ARBA" id="ARBA00022544"/>
    </source>
</evidence>
<organism evidence="10 11">
    <name type="scientific">Desulfuribacillus alkaliarsenatis</name>
    <dbReference type="NCBI Taxonomy" id="766136"/>
    <lineage>
        <taxon>Bacteria</taxon>
        <taxon>Bacillati</taxon>
        <taxon>Bacillota</taxon>
        <taxon>Desulfuribacillia</taxon>
        <taxon>Desulfuribacillales</taxon>
        <taxon>Desulfuribacillaceae</taxon>
        <taxon>Desulfuribacillus</taxon>
    </lineage>
</organism>
<dbReference type="AlphaFoldDB" id="A0A1E5G441"/>
<keyword evidence="4" id="KW-0732">Signal</keyword>
<sequence length="386" mass="43357">MRQTVVIIIILIMSLTCSGCWNRQELDQMDILLGAGLDIVDNEVLVAAQVARAGILAADVPQEPAFRVYSATGRTVFDAIRNVTLTSANKMFWGHHQVLLIGEEFAKDGIMEGISFFARDHEVNRFVDLVLFKGDIEEVMNMHVAKKSLPMLELRSLIENYAANAKVIEMPVSNFMKINSTPGICVVVPILTVNEVAGQSVFKLDGTALIAENKLVGELTANETRGLLWLLNRVKSAILVIDVTETAKKNDFAIREVSLEVLAASTKIVANGNLKFTVESEVEVSFGEDIFREKIYRDQESEIKAMIEEEAAKLIEREIERLLEITQELQTDPAGFGRAMYRQRPNEWREIEAGWCEETYPSIEVSYDINVSITGRMMLREYDSMN</sequence>
<dbReference type="InterPro" id="IPR057336">
    <property type="entry name" value="GerAC_N"/>
</dbReference>
<comment type="similarity">
    <text evidence="2">Belongs to the GerABKC lipoprotein family.</text>
</comment>
<dbReference type="InterPro" id="IPR038501">
    <property type="entry name" value="Spore_GerAC_C_sf"/>
</dbReference>
<feature type="domain" description="Spore germination GerAC-like C-terminal" evidence="8">
    <location>
        <begin position="205"/>
        <end position="374"/>
    </location>
</feature>
<evidence type="ECO:0000259" key="9">
    <source>
        <dbReference type="Pfam" id="PF25198"/>
    </source>
</evidence>
<feature type="domain" description="Spore germination protein N-terminal" evidence="9">
    <location>
        <begin position="22"/>
        <end position="193"/>
    </location>
</feature>
<keyword evidence="7" id="KW-0449">Lipoprotein</keyword>
<evidence type="ECO:0000256" key="7">
    <source>
        <dbReference type="ARBA" id="ARBA00023288"/>
    </source>
</evidence>
<keyword evidence="5" id="KW-0472">Membrane</keyword>
<dbReference type="InterPro" id="IPR046953">
    <property type="entry name" value="Spore_GerAC-like_C"/>
</dbReference>
<gene>
    <name evidence="10" type="ORF">BHF68_13295</name>
</gene>
<evidence type="ECO:0000256" key="6">
    <source>
        <dbReference type="ARBA" id="ARBA00023139"/>
    </source>
</evidence>
<evidence type="ECO:0000313" key="11">
    <source>
        <dbReference type="Proteomes" id="UP000094296"/>
    </source>
</evidence>
<evidence type="ECO:0000259" key="8">
    <source>
        <dbReference type="Pfam" id="PF05504"/>
    </source>
</evidence>
<reference evidence="10 11" key="1">
    <citation type="submission" date="2016-09" db="EMBL/GenBank/DDBJ databases">
        <title>Draft genome sequence for the type strain of Desulfuribacillus alkaliarsenatis AHT28, an obligately anaerobic, sulfidogenic bacterium isolated from Russian soda lake sediments.</title>
        <authorList>
            <person name="Abin C.A."/>
            <person name="Hollibaugh J.T."/>
        </authorList>
    </citation>
    <scope>NUCLEOTIDE SEQUENCE [LARGE SCALE GENOMIC DNA]</scope>
    <source>
        <strain evidence="10 11">AHT28</strain>
    </source>
</reference>
<dbReference type="EMBL" id="MIJE01000003">
    <property type="protein sequence ID" value="OEF97808.1"/>
    <property type="molecule type" value="Genomic_DNA"/>
</dbReference>
<evidence type="ECO:0000256" key="5">
    <source>
        <dbReference type="ARBA" id="ARBA00023136"/>
    </source>
</evidence>
<evidence type="ECO:0000256" key="1">
    <source>
        <dbReference type="ARBA" id="ARBA00004635"/>
    </source>
</evidence>
<accession>A0A1E5G441</accession>
<dbReference type="Pfam" id="PF25198">
    <property type="entry name" value="Spore_GerAC_N"/>
    <property type="match status" value="1"/>
</dbReference>
<name>A0A1E5G441_9FIRM</name>
<dbReference type="Gene3D" id="3.30.300.210">
    <property type="entry name" value="Nutrient germinant receptor protein C, domain 3"/>
    <property type="match status" value="1"/>
</dbReference>
<dbReference type="GO" id="GO:0016020">
    <property type="term" value="C:membrane"/>
    <property type="evidence" value="ECO:0007669"/>
    <property type="project" value="UniProtKB-SubCell"/>
</dbReference>
<keyword evidence="6" id="KW-0564">Palmitate</keyword>
<comment type="caution">
    <text evidence="10">The sequence shown here is derived from an EMBL/GenBank/DDBJ whole genome shotgun (WGS) entry which is preliminary data.</text>
</comment>
<dbReference type="STRING" id="766136.BHF68_13295"/>
<dbReference type="PANTHER" id="PTHR35789">
    <property type="entry name" value="SPORE GERMINATION PROTEIN B3"/>
    <property type="match status" value="1"/>
</dbReference>
<evidence type="ECO:0000256" key="4">
    <source>
        <dbReference type="ARBA" id="ARBA00022729"/>
    </source>
</evidence>
<proteinExistence type="inferred from homology"/>
<dbReference type="NCBIfam" id="TIGR02887">
    <property type="entry name" value="spore_ger_x_C"/>
    <property type="match status" value="1"/>
</dbReference>
<evidence type="ECO:0000313" key="10">
    <source>
        <dbReference type="EMBL" id="OEF97808.1"/>
    </source>
</evidence>
<dbReference type="InterPro" id="IPR008844">
    <property type="entry name" value="Spore_GerAC-like"/>
</dbReference>
<dbReference type="PANTHER" id="PTHR35789:SF1">
    <property type="entry name" value="SPORE GERMINATION PROTEIN B3"/>
    <property type="match status" value="1"/>
</dbReference>
<dbReference type="GO" id="GO:0009847">
    <property type="term" value="P:spore germination"/>
    <property type="evidence" value="ECO:0007669"/>
    <property type="project" value="InterPro"/>
</dbReference>